<proteinExistence type="predicted"/>
<keyword evidence="2 5" id="KW-0812">Transmembrane</keyword>
<comment type="subcellular location">
    <subcellularLocation>
        <location evidence="1">Membrane</location>
        <topology evidence="1">Multi-pass membrane protein</topology>
    </subcellularLocation>
</comment>
<dbReference type="EMBL" id="JADGMS010000008">
    <property type="protein sequence ID" value="KAF9677719.1"/>
    <property type="molecule type" value="Genomic_DNA"/>
</dbReference>
<organism evidence="6 7">
    <name type="scientific">Salix dunnii</name>
    <dbReference type="NCBI Taxonomy" id="1413687"/>
    <lineage>
        <taxon>Eukaryota</taxon>
        <taxon>Viridiplantae</taxon>
        <taxon>Streptophyta</taxon>
        <taxon>Embryophyta</taxon>
        <taxon>Tracheophyta</taxon>
        <taxon>Spermatophyta</taxon>
        <taxon>Magnoliopsida</taxon>
        <taxon>eudicotyledons</taxon>
        <taxon>Gunneridae</taxon>
        <taxon>Pentapetalae</taxon>
        <taxon>rosids</taxon>
        <taxon>fabids</taxon>
        <taxon>Malpighiales</taxon>
        <taxon>Salicaceae</taxon>
        <taxon>Saliceae</taxon>
        <taxon>Salix</taxon>
    </lineage>
</organism>
<sequence length="131" mass="13581">MVKSSDSSGALPSNVSSAVKGVAFCGLSFGKRPAVVSALCFFRFWLGYGIGGDSPLSAAIMSEYAYKKTRGFGILAGGMVAVIISEAFKAQFPAPAFEVDPTGSTLLEADHAWRIIVMFGAIPAALLITGP</sequence>
<evidence type="ECO:0000256" key="2">
    <source>
        <dbReference type="ARBA" id="ARBA00022692"/>
    </source>
</evidence>
<dbReference type="GO" id="GO:0016020">
    <property type="term" value="C:membrane"/>
    <property type="evidence" value="ECO:0007669"/>
    <property type="project" value="UniProtKB-SubCell"/>
</dbReference>
<name>A0A835MUZ5_9ROSI</name>
<dbReference type="GO" id="GO:0022857">
    <property type="term" value="F:transmembrane transporter activity"/>
    <property type="evidence" value="ECO:0007669"/>
    <property type="project" value="InterPro"/>
</dbReference>
<evidence type="ECO:0000256" key="5">
    <source>
        <dbReference type="SAM" id="Phobius"/>
    </source>
</evidence>
<keyword evidence="7" id="KW-1185">Reference proteome</keyword>
<dbReference type="Proteomes" id="UP000657918">
    <property type="component" value="Chromosome 8"/>
</dbReference>
<reference evidence="6 7" key="1">
    <citation type="submission" date="2020-10" db="EMBL/GenBank/DDBJ databases">
        <title>Plant Genome Project.</title>
        <authorList>
            <person name="Zhang R.-G."/>
        </authorList>
    </citation>
    <scope>NUCLEOTIDE SEQUENCE [LARGE SCALE GENOMIC DNA]</scope>
    <source>
        <strain evidence="6">FAFU-HL-1</strain>
        <tissue evidence="6">Leaf</tissue>
    </source>
</reference>
<feature type="transmembrane region" description="Helical" evidence="5">
    <location>
        <begin position="112"/>
        <end position="130"/>
    </location>
</feature>
<dbReference type="PANTHER" id="PTHR24064">
    <property type="entry name" value="SOLUTE CARRIER FAMILY 22 MEMBER"/>
    <property type="match status" value="1"/>
</dbReference>
<dbReference type="InterPro" id="IPR036259">
    <property type="entry name" value="MFS_trans_sf"/>
</dbReference>
<evidence type="ECO:0000313" key="7">
    <source>
        <dbReference type="Proteomes" id="UP000657918"/>
    </source>
</evidence>
<accession>A0A835MUZ5</accession>
<protein>
    <recommendedName>
        <fullName evidence="8">Major facilitator superfamily (MFS) profile domain-containing protein</fullName>
    </recommendedName>
</protein>
<evidence type="ECO:0008006" key="8">
    <source>
        <dbReference type="Google" id="ProtNLM"/>
    </source>
</evidence>
<feature type="transmembrane region" description="Helical" evidence="5">
    <location>
        <begin position="72"/>
        <end position="92"/>
    </location>
</feature>
<comment type="caution">
    <text evidence="6">The sequence shown here is derived from an EMBL/GenBank/DDBJ whole genome shotgun (WGS) entry which is preliminary data.</text>
</comment>
<evidence type="ECO:0000256" key="4">
    <source>
        <dbReference type="ARBA" id="ARBA00023136"/>
    </source>
</evidence>
<keyword evidence="3 5" id="KW-1133">Transmembrane helix</keyword>
<evidence type="ECO:0000256" key="3">
    <source>
        <dbReference type="ARBA" id="ARBA00022989"/>
    </source>
</evidence>
<dbReference type="OrthoDB" id="433512at2759"/>
<dbReference type="Gene3D" id="1.20.1250.20">
    <property type="entry name" value="MFS general substrate transporter like domains"/>
    <property type="match status" value="1"/>
</dbReference>
<dbReference type="SUPFAM" id="SSF103473">
    <property type="entry name" value="MFS general substrate transporter"/>
    <property type="match status" value="1"/>
</dbReference>
<evidence type="ECO:0000313" key="6">
    <source>
        <dbReference type="EMBL" id="KAF9677719.1"/>
    </source>
</evidence>
<gene>
    <name evidence="6" type="ORF">SADUNF_Sadunf08G0136700</name>
</gene>
<keyword evidence="4 5" id="KW-0472">Membrane</keyword>
<evidence type="ECO:0000256" key="1">
    <source>
        <dbReference type="ARBA" id="ARBA00004141"/>
    </source>
</evidence>
<dbReference type="Pfam" id="PF00083">
    <property type="entry name" value="Sugar_tr"/>
    <property type="match status" value="1"/>
</dbReference>
<dbReference type="AlphaFoldDB" id="A0A835MUZ5"/>
<dbReference type="InterPro" id="IPR005828">
    <property type="entry name" value="MFS_sugar_transport-like"/>
</dbReference>